<organism evidence="7 8">
    <name type="scientific">Nonomuraea turkmeniaca</name>
    <dbReference type="NCBI Taxonomy" id="103838"/>
    <lineage>
        <taxon>Bacteria</taxon>
        <taxon>Bacillati</taxon>
        <taxon>Actinomycetota</taxon>
        <taxon>Actinomycetes</taxon>
        <taxon>Streptosporangiales</taxon>
        <taxon>Streptosporangiaceae</taxon>
        <taxon>Nonomuraea</taxon>
    </lineage>
</organism>
<dbReference type="GO" id="GO:0005975">
    <property type="term" value="P:carbohydrate metabolic process"/>
    <property type="evidence" value="ECO:0007669"/>
    <property type="project" value="InterPro"/>
</dbReference>
<accession>A0A5S4EXI3</accession>
<comment type="caution">
    <text evidence="7">The sequence shown here is derived from an EMBL/GenBank/DDBJ whole genome shotgun (WGS) entry which is preliminary data.</text>
</comment>
<reference evidence="7 8" key="1">
    <citation type="submission" date="2019-05" db="EMBL/GenBank/DDBJ databases">
        <title>Draft genome sequence of Nonomuraea turkmeniaca DSM 43926.</title>
        <authorList>
            <person name="Saricaoglu S."/>
            <person name="Isik K."/>
        </authorList>
    </citation>
    <scope>NUCLEOTIDE SEQUENCE [LARGE SCALE GENOMIC DNA]</scope>
    <source>
        <strain evidence="7 8">DSM 43926</strain>
    </source>
</reference>
<dbReference type="GO" id="GO:0046872">
    <property type="term" value="F:metal ion binding"/>
    <property type="evidence" value="ECO:0007669"/>
    <property type="project" value="UniProtKB-KW"/>
</dbReference>
<evidence type="ECO:0000256" key="4">
    <source>
        <dbReference type="ARBA" id="ARBA00023235"/>
    </source>
</evidence>
<name>A0A5S4EXI3_9ACTN</name>
<feature type="domain" description="Alpha-D-phosphohexomutase alpha/beta/alpha" evidence="5">
    <location>
        <begin position="7"/>
        <end position="120"/>
    </location>
</feature>
<evidence type="ECO:0008006" key="9">
    <source>
        <dbReference type="Google" id="ProtNLM"/>
    </source>
</evidence>
<evidence type="ECO:0000313" key="8">
    <source>
        <dbReference type="Proteomes" id="UP000309128"/>
    </source>
</evidence>
<evidence type="ECO:0000256" key="3">
    <source>
        <dbReference type="ARBA" id="ARBA00022842"/>
    </source>
</evidence>
<keyword evidence="3" id="KW-0460">Magnesium</keyword>
<dbReference type="InterPro" id="IPR005846">
    <property type="entry name" value="A-D-PHexomutase_a/b/a-III"/>
</dbReference>
<dbReference type="SUPFAM" id="SSF55957">
    <property type="entry name" value="Phosphoglucomutase, C-terminal domain"/>
    <property type="match status" value="1"/>
</dbReference>
<dbReference type="GO" id="GO:0008973">
    <property type="term" value="F:phosphopentomutase activity"/>
    <property type="evidence" value="ECO:0007669"/>
    <property type="project" value="TreeGrafter"/>
</dbReference>
<dbReference type="InterPro" id="IPR016055">
    <property type="entry name" value="A-D-PHexomutase_a/b/a-I/II/III"/>
</dbReference>
<evidence type="ECO:0000256" key="2">
    <source>
        <dbReference type="ARBA" id="ARBA00022723"/>
    </source>
</evidence>
<dbReference type="Pfam" id="PF02880">
    <property type="entry name" value="PGM_PMM_III"/>
    <property type="match status" value="1"/>
</dbReference>
<proteinExistence type="inferred from homology"/>
<dbReference type="OrthoDB" id="9803322at2"/>
<keyword evidence="4" id="KW-0413">Isomerase</keyword>
<dbReference type="InterPro" id="IPR005841">
    <property type="entry name" value="Alpha-D-phosphohexomutase_SF"/>
</dbReference>
<dbReference type="AlphaFoldDB" id="A0A5S4EXI3"/>
<dbReference type="InterPro" id="IPR005844">
    <property type="entry name" value="A-D-PHexomutase_a/b/a-I"/>
</dbReference>
<gene>
    <name evidence="7" type="ORF">ETD86_48505</name>
</gene>
<dbReference type="GO" id="GO:0006166">
    <property type="term" value="P:purine ribonucleoside salvage"/>
    <property type="evidence" value="ECO:0007669"/>
    <property type="project" value="TreeGrafter"/>
</dbReference>
<keyword evidence="8" id="KW-1185">Reference proteome</keyword>
<evidence type="ECO:0000259" key="5">
    <source>
        <dbReference type="Pfam" id="PF02878"/>
    </source>
</evidence>
<dbReference type="SUPFAM" id="SSF53738">
    <property type="entry name" value="Phosphoglucomutase, first 3 domains"/>
    <property type="match status" value="3"/>
</dbReference>
<keyword evidence="2" id="KW-0479">Metal-binding</keyword>
<dbReference type="PRINTS" id="PR00509">
    <property type="entry name" value="PGMPMM"/>
</dbReference>
<feature type="domain" description="Alpha-D-phosphohexomutase alpha/beta/alpha" evidence="6">
    <location>
        <begin position="263"/>
        <end position="344"/>
    </location>
</feature>
<dbReference type="PANTHER" id="PTHR45745">
    <property type="entry name" value="PHOSPHOMANNOMUTASE 45A"/>
    <property type="match status" value="1"/>
</dbReference>
<evidence type="ECO:0000313" key="7">
    <source>
        <dbReference type="EMBL" id="TMR08273.1"/>
    </source>
</evidence>
<protein>
    <recommendedName>
        <fullName evidence="9">Phosphomannomutase</fullName>
    </recommendedName>
</protein>
<comment type="similarity">
    <text evidence="1">Belongs to the phosphohexose mutase family.</text>
</comment>
<dbReference type="PANTHER" id="PTHR45745:SF1">
    <property type="entry name" value="PHOSPHOGLUCOMUTASE 2B-RELATED"/>
    <property type="match status" value="1"/>
</dbReference>
<dbReference type="RefSeq" id="WP_138673380.1">
    <property type="nucleotide sequence ID" value="NZ_VCKY01000306.1"/>
</dbReference>
<evidence type="ECO:0000256" key="1">
    <source>
        <dbReference type="ARBA" id="ARBA00010231"/>
    </source>
</evidence>
<dbReference type="Pfam" id="PF02878">
    <property type="entry name" value="PGM_PMM_I"/>
    <property type="match status" value="1"/>
</dbReference>
<sequence length="441" mass="46010">MRSVATTTDGWRGIPGPAWSELHLLAAIDHAAASGALGDRVLVGFDARAGAAELAVLAADLLTARNITCILATGPAPTPAYGLFAHTHPDVTGAVIATASHNPPGYIGVKLRNAHGQGITWPQPDHNATVAPPPTPGVPHQRADVAAFYAARAGQDLADAARRFDGDLIIDAAHGAVAALAPHLPDLAWHRGRPLPFFAGRTPDPASRPAADEIAASALRAAAAPGNTMVAMVDGDGDRLALVTARSGYVTSPEQAAILLRTGLPAARLITTTVSPSMLTHAARARNLAISRTPVGFKHIIAAQRQQPAMPTLGVEPNGALAWTSGNGGYFERDSLTALATITACFTSVQNFDDAVADLRRDHPHPQRIVTIAGPVDDTIGRLRTLLAGWHASTEDDVTVFDNDGHHRVVVRASGTEPGTRLYLETDPPTTEHITAALSSK</sequence>
<evidence type="ECO:0000259" key="6">
    <source>
        <dbReference type="Pfam" id="PF02880"/>
    </source>
</evidence>
<dbReference type="Proteomes" id="UP000309128">
    <property type="component" value="Unassembled WGS sequence"/>
</dbReference>
<dbReference type="EMBL" id="VCKY01000306">
    <property type="protein sequence ID" value="TMR08273.1"/>
    <property type="molecule type" value="Genomic_DNA"/>
</dbReference>
<dbReference type="InterPro" id="IPR036900">
    <property type="entry name" value="A-D-PHexomutase_C_sf"/>
</dbReference>
<dbReference type="Gene3D" id="3.40.120.10">
    <property type="entry name" value="Alpha-D-Glucose-1,6-Bisphosphate, subunit A, domain 3"/>
    <property type="match status" value="3"/>
</dbReference>